<sequence length="120" mass="13580">MTLCLVLPFSQRFSSQMPGEAQGDSSLHAISPTPRNKALLQLVAWSKQKQTRAFDSMAKEERRNIIQWCWAYATKDGDMRGEDQGLRLKNPRQLNSNNVGGFRMQKWQDLSPLNTSPGAN</sequence>
<feature type="compositionally biased region" description="Polar residues" evidence="1">
    <location>
        <begin position="111"/>
        <end position="120"/>
    </location>
</feature>
<dbReference type="Proteomes" id="UP000720189">
    <property type="component" value="Unassembled WGS sequence"/>
</dbReference>
<keyword evidence="3" id="KW-1185">Reference proteome</keyword>
<protein>
    <submittedName>
        <fullName evidence="2">Uncharacterized protein</fullName>
    </submittedName>
</protein>
<comment type="caution">
    <text evidence="2">The sequence shown here is derived from an EMBL/GenBank/DDBJ whole genome shotgun (WGS) entry which is preliminary data.</text>
</comment>
<name>A0A9P9G3B1_FUSRE</name>
<reference evidence="2" key="1">
    <citation type="journal article" date="2021" name="Nat. Commun.">
        <title>Genetic determinants of endophytism in the Arabidopsis root mycobiome.</title>
        <authorList>
            <person name="Mesny F."/>
            <person name="Miyauchi S."/>
            <person name="Thiergart T."/>
            <person name="Pickel B."/>
            <person name="Atanasova L."/>
            <person name="Karlsson M."/>
            <person name="Huettel B."/>
            <person name="Barry K.W."/>
            <person name="Haridas S."/>
            <person name="Chen C."/>
            <person name="Bauer D."/>
            <person name="Andreopoulos W."/>
            <person name="Pangilinan J."/>
            <person name="LaButti K."/>
            <person name="Riley R."/>
            <person name="Lipzen A."/>
            <person name="Clum A."/>
            <person name="Drula E."/>
            <person name="Henrissat B."/>
            <person name="Kohler A."/>
            <person name="Grigoriev I.V."/>
            <person name="Martin F.M."/>
            <person name="Hacquard S."/>
        </authorList>
    </citation>
    <scope>NUCLEOTIDE SEQUENCE</scope>
    <source>
        <strain evidence="2">MPI-CAGE-AT-0023</strain>
    </source>
</reference>
<evidence type="ECO:0000313" key="2">
    <source>
        <dbReference type="EMBL" id="KAH7232360.1"/>
    </source>
</evidence>
<evidence type="ECO:0000313" key="3">
    <source>
        <dbReference type="Proteomes" id="UP000720189"/>
    </source>
</evidence>
<dbReference type="EMBL" id="JAGMUX010000019">
    <property type="protein sequence ID" value="KAH7232360.1"/>
    <property type="molecule type" value="Genomic_DNA"/>
</dbReference>
<dbReference type="AlphaFoldDB" id="A0A9P9G3B1"/>
<proteinExistence type="predicted"/>
<accession>A0A9P9G3B1</accession>
<gene>
    <name evidence="2" type="ORF">BKA55DRAFT_544696</name>
</gene>
<organism evidence="2 3">
    <name type="scientific">Fusarium redolens</name>
    <dbReference type="NCBI Taxonomy" id="48865"/>
    <lineage>
        <taxon>Eukaryota</taxon>
        <taxon>Fungi</taxon>
        <taxon>Dikarya</taxon>
        <taxon>Ascomycota</taxon>
        <taxon>Pezizomycotina</taxon>
        <taxon>Sordariomycetes</taxon>
        <taxon>Hypocreomycetidae</taxon>
        <taxon>Hypocreales</taxon>
        <taxon>Nectriaceae</taxon>
        <taxon>Fusarium</taxon>
        <taxon>Fusarium redolens species complex</taxon>
    </lineage>
</organism>
<feature type="region of interest" description="Disordered" evidence="1">
    <location>
        <begin position="83"/>
        <end position="120"/>
    </location>
</feature>
<dbReference type="GeneID" id="70220697"/>
<dbReference type="RefSeq" id="XP_046044020.1">
    <property type="nucleotide sequence ID" value="XM_046190743.1"/>
</dbReference>
<evidence type="ECO:0000256" key="1">
    <source>
        <dbReference type="SAM" id="MobiDB-lite"/>
    </source>
</evidence>